<dbReference type="GeneID" id="57098650"/>
<organism evidence="1 2">
    <name type="scientific">Nostoc linckia z8</name>
    <dbReference type="NCBI Taxonomy" id="1628746"/>
    <lineage>
        <taxon>Bacteria</taxon>
        <taxon>Bacillati</taxon>
        <taxon>Cyanobacteriota</taxon>
        <taxon>Cyanophyceae</taxon>
        <taxon>Nostocales</taxon>
        <taxon>Nostocaceae</taxon>
        <taxon>Nostoc</taxon>
    </lineage>
</organism>
<dbReference type="EMBL" id="LAHD01000151">
    <property type="protein sequence ID" value="PHJ95082.1"/>
    <property type="molecule type" value="Genomic_DNA"/>
</dbReference>
<evidence type="ECO:0000313" key="2">
    <source>
        <dbReference type="Proteomes" id="UP000222310"/>
    </source>
</evidence>
<evidence type="ECO:0000313" key="1">
    <source>
        <dbReference type="EMBL" id="PHJ95082.1"/>
    </source>
</evidence>
<accession>A0A9Q5Z5U5</accession>
<dbReference type="Proteomes" id="UP000222310">
    <property type="component" value="Unassembled WGS sequence"/>
</dbReference>
<reference evidence="1 2" key="1">
    <citation type="submission" date="2015-02" db="EMBL/GenBank/DDBJ databases">
        <title>Nostoc linckia genome annotation.</title>
        <authorList>
            <person name="Zhou Z."/>
        </authorList>
    </citation>
    <scope>NUCLEOTIDE SEQUENCE [LARGE SCALE GENOMIC DNA]</scope>
    <source>
        <strain evidence="2">z8</strain>
    </source>
</reference>
<name>A0A9Q5Z5U5_NOSLI</name>
<protein>
    <submittedName>
        <fullName evidence="1">Uncharacterized protein</fullName>
    </submittedName>
</protein>
<sequence>MQLDKNQVQQIKYDLEKQNYSATSQEIRFAAESFETFDREEIGKKVLANHSFNNSKLAKVENNSLTHSQKQSLVRVEAEQLGVVLSDVEITQILDADTKNYSDSVQFLIGVRELIREFLAGRNHERNNTRLQLVSSIQDVIEAANQEDAMNVVRTNQQLMDIVNSCKQQATDYKSPYTNRLESIRETLQAKRG</sequence>
<proteinExistence type="predicted"/>
<dbReference type="AlphaFoldDB" id="A0A9Q5Z5U5"/>
<dbReference type="RefSeq" id="WP_099072043.1">
    <property type="nucleotide sequence ID" value="NZ_LAHD01000151.1"/>
</dbReference>
<comment type="caution">
    <text evidence="1">The sequence shown here is derived from an EMBL/GenBank/DDBJ whole genome shotgun (WGS) entry which is preliminary data.</text>
</comment>
<gene>
    <name evidence="1" type="ORF">VF08_32725</name>
</gene>